<protein>
    <submittedName>
        <fullName evidence="1">Uncharacterized protein</fullName>
    </submittedName>
</protein>
<keyword evidence="2" id="KW-1185">Reference proteome</keyword>
<sequence>MIKASGLFEPCLGEKLLFVRLNFLEMRMMMTIIIRKMMTNDFEDKMKTTNQPNAERDLDKNFDNEEAICRQRYF</sequence>
<dbReference type="AlphaFoldDB" id="A0A3M7PQ64"/>
<proteinExistence type="predicted"/>
<evidence type="ECO:0000313" key="1">
    <source>
        <dbReference type="EMBL" id="RNA01262.1"/>
    </source>
</evidence>
<dbReference type="Proteomes" id="UP000276133">
    <property type="component" value="Unassembled WGS sequence"/>
</dbReference>
<name>A0A3M7PQ64_BRAPC</name>
<organism evidence="1 2">
    <name type="scientific">Brachionus plicatilis</name>
    <name type="common">Marine rotifer</name>
    <name type="synonym">Brachionus muelleri</name>
    <dbReference type="NCBI Taxonomy" id="10195"/>
    <lineage>
        <taxon>Eukaryota</taxon>
        <taxon>Metazoa</taxon>
        <taxon>Spiralia</taxon>
        <taxon>Gnathifera</taxon>
        <taxon>Rotifera</taxon>
        <taxon>Eurotatoria</taxon>
        <taxon>Monogononta</taxon>
        <taxon>Pseudotrocha</taxon>
        <taxon>Ploima</taxon>
        <taxon>Brachionidae</taxon>
        <taxon>Brachionus</taxon>
    </lineage>
</organism>
<dbReference type="EMBL" id="REGN01009390">
    <property type="protein sequence ID" value="RNA01262.1"/>
    <property type="molecule type" value="Genomic_DNA"/>
</dbReference>
<evidence type="ECO:0000313" key="2">
    <source>
        <dbReference type="Proteomes" id="UP000276133"/>
    </source>
</evidence>
<comment type="caution">
    <text evidence="1">The sequence shown here is derived from an EMBL/GenBank/DDBJ whole genome shotgun (WGS) entry which is preliminary data.</text>
</comment>
<reference evidence="1 2" key="1">
    <citation type="journal article" date="2018" name="Sci. Rep.">
        <title>Genomic signatures of local adaptation to the degree of environmental predictability in rotifers.</title>
        <authorList>
            <person name="Franch-Gras L."/>
            <person name="Hahn C."/>
            <person name="Garcia-Roger E.M."/>
            <person name="Carmona M.J."/>
            <person name="Serra M."/>
            <person name="Gomez A."/>
        </authorList>
    </citation>
    <scope>NUCLEOTIDE SEQUENCE [LARGE SCALE GENOMIC DNA]</scope>
    <source>
        <strain evidence="1">HYR1</strain>
    </source>
</reference>
<gene>
    <name evidence="1" type="ORF">BpHYR1_014077</name>
</gene>
<accession>A0A3M7PQ64</accession>